<dbReference type="PANTHER" id="PTHR46797">
    <property type="entry name" value="HTH-TYPE TRANSCRIPTIONAL REGULATOR"/>
    <property type="match status" value="1"/>
</dbReference>
<reference evidence="3 4" key="1">
    <citation type="submission" date="2018-05" db="EMBL/GenBank/DDBJ databases">
        <title>Draft genome sequence of Rhodanobacter denitrificans Yn1 isolated from gold copper mine.</title>
        <authorList>
            <person name="Yang N."/>
            <person name="Mazhar H.S."/>
            <person name="Rensing C."/>
        </authorList>
    </citation>
    <scope>NUCLEOTIDE SEQUENCE [LARGE SCALE GENOMIC DNA]</scope>
    <source>
        <strain evidence="3 4">Yn1</strain>
    </source>
</reference>
<protein>
    <submittedName>
        <fullName evidence="3">XRE family transcriptional regulator</fullName>
    </submittedName>
</protein>
<dbReference type="GO" id="GO:0005829">
    <property type="term" value="C:cytosol"/>
    <property type="evidence" value="ECO:0007669"/>
    <property type="project" value="TreeGrafter"/>
</dbReference>
<sequence>MESCLSELSTFGVRLKAARTGAKLNQEELAKRVGSSKGYISELETNPDIRPSAELVMKLAEELQTTVETLMRGEITEAPADAVFFRNYQSLDEPTKSKLQGILRLLKDD</sequence>
<dbReference type="InterPro" id="IPR010982">
    <property type="entry name" value="Lambda_DNA-bd_dom_sf"/>
</dbReference>
<dbReference type="Proteomes" id="UP000252387">
    <property type="component" value="Unassembled WGS sequence"/>
</dbReference>
<keyword evidence="4" id="KW-1185">Reference proteome</keyword>
<comment type="caution">
    <text evidence="3">The sequence shown here is derived from an EMBL/GenBank/DDBJ whole genome shotgun (WGS) entry which is preliminary data.</text>
</comment>
<dbReference type="Gene3D" id="1.10.260.40">
    <property type="entry name" value="lambda repressor-like DNA-binding domains"/>
    <property type="match status" value="1"/>
</dbReference>
<dbReference type="SMART" id="SM00530">
    <property type="entry name" value="HTH_XRE"/>
    <property type="match status" value="1"/>
</dbReference>
<dbReference type="InterPro" id="IPR050807">
    <property type="entry name" value="TransReg_Diox_bact_type"/>
</dbReference>
<keyword evidence="1" id="KW-0238">DNA-binding</keyword>
<dbReference type="PROSITE" id="PS50943">
    <property type="entry name" value="HTH_CROC1"/>
    <property type="match status" value="1"/>
</dbReference>
<dbReference type="Pfam" id="PF01381">
    <property type="entry name" value="HTH_3"/>
    <property type="match status" value="1"/>
</dbReference>
<dbReference type="AlphaFoldDB" id="A0A368KKS7"/>
<dbReference type="GO" id="GO:0003677">
    <property type="term" value="F:DNA binding"/>
    <property type="evidence" value="ECO:0007669"/>
    <property type="project" value="UniProtKB-KW"/>
</dbReference>
<dbReference type="EMBL" id="QFWQ01000001">
    <property type="protein sequence ID" value="RCS31575.1"/>
    <property type="molecule type" value="Genomic_DNA"/>
</dbReference>
<gene>
    <name evidence="3" type="ORF">DEO45_00185</name>
</gene>
<name>A0A368KKS7_9GAMM</name>
<dbReference type="OrthoDB" id="9800901at2"/>
<dbReference type="SUPFAM" id="SSF47413">
    <property type="entry name" value="lambda repressor-like DNA-binding domains"/>
    <property type="match status" value="1"/>
</dbReference>
<evidence type="ECO:0000313" key="3">
    <source>
        <dbReference type="EMBL" id="RCS31575.1"/>
    </source>
</evidence>
<dbReference type="CDD" id="cd00093">
    <property type="entry name" value="HTH_XRE"/>
    <property type="match status" value="1"/>
</dbReference>
<evidence type="ECO:0000313" key="4">
    <source>
        <dbReference type="Proteomes" id="UP000252387"/>
    </source>
</evidence>
<feature type="domain" description="HTH cro/C1-type" evidence="2">
    <location>
        <begin position="15"/>
        <end position="70"/>
    </location>
</feature>
<dbReference type="InterPro" id="IPR001387">
    <property type="entry name" value="Cro/C1-type_HTH"/>
</dbReference>
<organism evidence="3 4">
    <name type="scientific">Rhodanobacter denitrificans</name>
    <dbReference type="NCBI Taxonomy" id="666685"/>
    <lineage>
        <taxon>Bacteria</taxon>
        <taxon>Pseudomonadati</taxon>
        <taxon>Pseudomonadota</taxon>
        <taxon>Gammaproteobacteria</taxon>
        <taxon>Lysobacterales</taxon>
        <taxon>Rhodanobacteraceae</taxon>
        <taxon>Rhodanobacter</taxon>
    </lineage>
</organism>
<proteinExistence type="predicted"/>
<evidence type="ECO:0000256" key="1">
    <source>
        <dbReference type="ARBA" id="ARBA00023125"/>
    </source>
</evidence>
<dbReference type="PANTHER" id="PTHR46797:SF1">
    <property type="entry name" value="METHYLPHOSPHONATE SYNTHASE"/>
    <property type="match status" value="1"/>
</dbReference>
<dbReference type="GO" id="GO:0003700">
    <property type="term" value="F:DNA-binding transcription factor activity"/>
    <property type="evidence" value="ECO:0007669"/>
    <property type="project" value="TreeGrafter"/>
</dbReference>
<accession>A0A368KKS7</accession>
<evidence type="ECO:0000259" key="2">
    <source>
        <dbReference type="PROSITE" id="PS50943"/>
    </source>
</evidence>